<reference evidence="2" key="1">
    <citation type="submission" date="2022-11" db="UniProtKB">
        <authorList>
            <consortium name="WormBaseParasite"/>
        </authorList>
    </citation>
    <scope>IDENTIFICATION</scope>
</reference>
<accession>A0AC35G6A8</accession>
<proteinExistence type="predicted"/>
<organism evidence="1 2">
    <name type="scientific">Panagrolaimus sp. PS1159</name>
    <dbReference type="NCBI Taxonomy" id="55785"/>
    <lineage>
        <taxon>Eukaryota</taxon>
        <taxon>Metazoa</taxon>
        <taxon>Ecdysozoa</taxon>
        <taxon>Nematoda</taxon>
        <taxon>Chromadorea</taxon>
        <taxon>Rhabditida</taxon>
        <taxon>Tylenchina</taxon>
        <taxon>Panagrolaimomorpha</taxon>
        <taxon>Panagrolaimoidea</taxon>
        <taxon>Panagrolaimidae</taxon>
        <taxon>Panagrolaimus</taxon>
    </lineage>
</organism>
<dbReference type="WBParaSite" id="PS1159_v2.g24174.t1">
    <property type="protein sequence ID" value="PS1159_v2.g24174.t1"/>
    <property type="gene ID" value="PS1159_v2.g24174"/>
</dbReference>
<evidence type="ECO:0000313" key="2">
    <source>
        <dbReference type="WBParaSite" id="PS1159_v2.g24174.t1"/>
    </source>
</evidence>
<dbReference type="Proteomes" id="UP000887580">
    <property type="component" value="Unplaced"/>
</dbReference>
<sequence length="1374" mass="151648">MSKKCHFFANDCAENPCALGATCHDLVNDFECTCPNGFSGKRCHIKDNLCEPNPCINGKCVDTLFDRLCICKAGWVGQFCDVNIDDCEIQPCKNGATCRDMENGYECQCAPGFHGSECQHMVDHCAIDPCHNNGTCINQGAKYECQCRLGFEGVHCEHNINECEVGDSGCDAHGTELCEDLINGFRCQCRPGYTGKACDIHIDQCGGEPCHNNGTCIDLGASYRCECGPGWTGDLCDKQSGKCGQNPCQNDGHCVSLAHDDYFCVCPEGVSGKNCEVAPNRCIGEPCHNGGVCGDFGSHLECTCAKGFIGAGCQYELDSCHASKCKNGAKCVQEGNGYKCMCPPGFTGQNCETNIDDCTPSPCPLSATCIDQINDYHCQCPFNMTGANCDKKIDPDYDIHFFDSILPAQAALAVPFKFNSGALTISFWVKFDNELSKGTVFTLYNSATPNYPFNVTQLLQVTDDIVKLSLFADEPALKLHFPNKQRLNDGNWNNLVLTWTSHEGAYSLIWNAVRLYADKGYGKNKQLDINAWVSLGHPLDAPDNDPKFIGSLTRVNMWTRVLDFENDIPQLVQKCQGQQAIFNGLALRFAGYDRLSGKVEKIAKSTCGRDKMLDSKSSKKRDENSVTAVSCPGDVYVITPLKEVNVTWEEPVFVSNNVIEKIEQNLKPGQVFTWGEFTVLYVAYDNSSNIAQCTFKVHVAQEFCPDLADPIHGVQACENWGPDLKFRACSIQCEEGYEFSSAPAVFYTCSADGVWKPRADNSYTFRYPSCSKATPADRIAQMKINYPAVSICNAASKNTLAEKLLLKVHQLNTKWNICSSKSDTHCQRVNITVECLSDMKRLRRQNNNNNGDQQTFNVHVEIPIKRQMVTDPKTSQKVDIIDVIQDEALLHDLFNLEQVLPNGRPDLNSFQVKDRFDCELGSVVVNDMCVLCAPGSFYNKEAAECVLCGIGEYQNKAGEFSCSKCPEGTITTGPGALDENECQTHCKAGYFLNLHSRKCEACGFGFYQPASGSFACIPCGVGKTTLSNTASNEDDCRDECPDGEHLTQSGTCQPCPMGSYRTKGLHKQCVECPPGTTTETVRSSKRVQCNTPKCVAGQFLVTSTKQCQYCPRGTYQDEPLQTTCKLCATDYTTAAQGATHESQCYSTNQCATGEDHCSWNAVCIDLPDDNDVPSYQCKCKPGYRGNGTVCTDACQNFCLNDGKCKKNSIGYVECICKEQFSGERCEIRVKSRSSEITFYVVVVVAGILIFIVIFIVIWMINSRSQRDDFSINETEKPSLGLEGALTSNFLYGRGPVERPPSSLGGGTHGPIRPIGFYYEDDDEYEAKTMFVGAEVQPEEQDHDENPDLQREIQERLRHVHQHMYRPSGNSTKDD</sequence>
<name>A0AC35G6A8_9BILA</name>
<protein>
    <submittedName>
        <fullName evidence="2">Sushi, von Willebrand factor type A, EGF and pentraxin domain-containing protein 1</fullName>
    </submittedName>
</protein>
<evidence type="ECO:0000313" key="1">
    <source>
        <dbReference type="Proteomes" id="UP000887580"/>
    </source>
</evidence>